<evidence type="ECO:0000256" key="4">
    <source>
        <dbReference type="ARBA" id="ARBA00031122"/>
    </source>
</evidence>
<feature type="domain" description="Acyltransferase MbtK/IucB-like conserved" evidence="5">
    <location>
        <begin position="37"/>
        <end position="90"/>
    </location>
</feature>
<reference evidence="7" key="1">
    <citation type="submission" date="2017-06" db="EMBL/GenBank/DDBJ databases">
        <authorList>
            <person name="Varghese N."/>
            <person name="Submissions S."/>
        </authorList>
    </citation>
    <scope>NUCLEOTIDE SEQUENCE [LARGE SCALE GENOMIC DNA]</scope>
    <source>
        <strain evidence="7">JCM 23211</strain>
    </source>
</reference>
<evidence type="ECO:0000256" key="3">
    <source>
        <dbReference type="ARBA" id="ARBA00020586"/>
    </source>
</evidence>
<evidence type="ECO:0000256" key="2">
    <source>
        <dbReference type="ARBA" id="ARBA00005102"/>
    </source>
</evidence>
<dbReference type="AlphaFoldDB" id="A0A239N4T8"/>
<dbReference type="UniPathway" id="UPA00011"/>
<dbReference type="RefSeq" id="WP_089252317.1">
    <property type="nucleotide sequence ID" value="NZ_FZOW01000028.1"/>
</dbReference>
<organism evidence="6 7">
    <name type="scientific">Rhodococcoides kyotonense</name>
    <dbReference type="NCBI Taxonomy" id="398843"/>
    <lineage>
        <taxon>Bacteria</taxon>
        <taxon>Bacillati</taxon>
        <taxon>Actinomycetota</taxon>
        <taxon>Actinomycetes</taxon>
        <taxon>Mycobacteriales</taxon>
        <taxon>Nocardiaceae</taxon>
        <taxon>Rhodococcoides</taxon>
    </lineage>
</organism>
<evidence type="ECO:0000256" key="1">
    <source>
        <dbReference type="ARBA" id="ARBA00003818"/>
    </source>
</evidence>
<dbReference type="PANTHER" id="PTHR31438">
    <property type="entry name" value="LYSINE N-ACYLTRANSFERASE C17G9.06C-RELATED"/>
    <property type="match status" value="1"/>
</dbReference>
<dbReference type="Proteomes" id="UP000198327">
    <property type="component" value="Unassembled WGS sequence"/>
</dbReference>
<proteinExistence type="predicted"/>
<comment type="function">
    <text evidence="1">Acyltransferase required for the direct transfer of medium- to long-chain fatty acyl moieties from a carrier protein (MbtL) on to the epsilon-amino group of lysine residue in the mycobactin core.</text>
</comment>
<protein>
    <recommendedName>
        <fullName evidence="3">Lysine N-acyltransferase MbtK</fullName>
    </recommendedName>
    <alternativeName>
        <fullName evidence="4">Mycobactin synthase protein K</fullName>
    </alternativeName>
</protein>
<keyword evidence="6" id="KW-0808">Transferase</keyword>
<dbReference type="Pfam" id="PF13523">
    <property type="entry name" value="Acetyltransf_8"/>
    <property type="match status" value="1"/>
</dbReference>
<dbReference type="GO" id="GO:0019290">
    <property type="term" value="P:siderophore biosynthetic process"/>
    <property type="evidence" value="ECO:0007669"/>
    <property type="project" value="InterPro"/>
</dbReference>
<dbReference type="SUPFAM" id="SSF55729">
    <property type="entry name" value="Acyl-CoA N-acyltransferases (Nat)"/>
    <property type="match status" value="1"/>
</dbReference>
<dbReference type="InterPro" id="IPR016181">
    <property type="entry name" value="Acyl_CoA_acyltransferase"/>
</dbReference>
<comment type="pathway">
    <text evidence="2">Siderophore biosynthesis; mycobactin biosynthesis.</text>
</comment>
<evidence type="ECO:0000313" key="6">
    <source>
        <dbReference type="EMBL" id="SNT49188.1"/>
    </source>
</evidence>
<evidence type="ECO:0000259" key="5">
    <source>
        <dbReference type="SMART" id="SM01006"/>
    </source>
</evidence>
<dbReference type="InterPro" id="IPR019432">
    <property type="entry name" value="Acyltransferase_MbtK/IucB-like"/>
</dbReference>
<keyword evidence="7" id="KW-1185">Reference proteome</keyword>
<dbReference type="OrthoDB" id="9087497at2"/>
<name>A0A239N4T8_9NOCA</name>
<dbReference type="EMBL" id="FZOW01000028">
    <property type="protein sequence ID" value="SNT49188.1"/>
    <property type="molecule type" value="Genomic_DNA"/>
</dbReference>
<dbReference type="Gene3D" id="3.40.630.30">
    <property type="match status" value="1"/>
</dbReference>
<dbReference type="SMART" id="SM01006">
    <property type="entry name" value="AlcB"/>
    <property type="match status" value="1"/>
</dbReference>
<accession>A0A239N4T8</accession>
<sequence length="213" mass="23936">MTETFPVLARELHDIADDVRAVPAPPIPAVPEPYAIRVAETTISSPDAPDTEMITEWMNRPHLAEAWEYDWPLERWHAHLQAQLDGQYSRPLIGSFKGKDIGYLEIYRAAKDQIAGVYPSDSYDIGMHAAIADSSVVNKGFGALLLPKIIKSVFDLDPNCRRIVFEPDYRNTAMRRLSEYAGGVFLGEHDMRADRRIALFVVPRTPGDLPDMS</sequence>
<gene>
    <name evidence="6" type="ORF">SAMN05421642_12813</name>
</gene>
<dbReference type="PANTHER" id="PTHR31438:SF1">
    <property type="entry name" value="LYSINE N-ACYLTRANSFERASE C17G9.06C-RELATED"/>
    <property type="match status" value="1"/>
</dbReference>
<evidence type="ECO:0000313" key="7">
    <source>
        <dbReference type="Proteomes" id="UP000198327"/>
    </source>
</evidence>
<dbReference type="GO" id="GO:0016410">
    <property type="term" value="F:N-acyltransferase activity"/>
    <property type="evidence" value="ECO:0007669"/>
    <property type="project" value="TreeGrafter"/>
</dbReference>